<keyword evidence="1" id="KW-1133">Transmembrane helix</keyword>
<feature type="chain" id="PRO_5009318813" evidence="2">
    <location>
        <begin position="25"/>
        <end position="816"/>
    </location>
</feature>
<keyword evidence="1" id="KW-0472">Membrane</keyword>
<dbReference type="GO" id="GO:0005886">
    <property type="term" value="C:plasma membrane"/>
    <property type="evidence" value="ECO:0007669"/>
    <property type="project" value="TreeGrafter"/>
</dbReference>
<reference evidence="4" key="1">
    <citation type="submission" date="2016-11" db="UniProtKB">
        <authorList>
            <consortium name="WormBaseParasite"/>
        </authorList>
    </citation>
    <scope>IDENTIFICATION</scope>
</reference>
<keyword evidence="1" id="KW-0812">Transmembrane</keyword>
<accession>A0A1I8FT10</accession>
<dbReference type="AlphaFoldDB" id="A0A1I8FT10"/>
<evidence type="ECO:0000256" key="2">
    <source>
        <dbReference type="SAM" id="SignalP"/>
    </source>
</evidence>
<sequence length="816" mass="90504">SAGLHLALFVVCCLVCYYWTEISAAPGRLLESLLQRGLRKTVLGPLYFYLHMLQHFGSECPHNRAEQPPEEILAAVRSDNPDRLAELLDVADAGSTRLKLLNAAVEASAAGAARLLLEDELERCQQLPEPLVSLAVQSPSLATWALLAAARAGRLDALEQLLSAELPEQADASLWRQLSGCLAKRHPATMLDAIAGGRCPRLLGRLLPEAIEADDADLPLLSAAERQALEADASELLPARLRPLLLRVEPTQSDSRALARAAVASGSAELVRHLLRFGQLRPEHLVEHRPDELVPFGHLELAGEMLLLPRPDLLHCCLDLRAACENQLKRLPPAASPLLSQSRHQDDSRHRQVVAMSPESLCELRDFAELVCLNAVDQIYATCPPSCQPLVHHHLLRPPPSGVGACLAKKSPESFFATRCFVELVDRRWRRGAYPSSPGRRCSNLASPREKFLLHAAALLVFMALHAFYIIQLDSRWRWTDSLMVVYFISYSLQELHELLRTGKQYFNIWNLIDQLQLLFHLLGLAFKTALVAGAADAGQLLYVCRLLLGVSFMFCGLKFVLKLRAYQKFGPFINMMKALFWADLLPFLVAMFSFCGVFFHALLTPGNQLYTASGSVLRVNQTQLYWDIYLRPLLLAFGELRYDSLAGCLDGEDNSQGCPHPNGLRAYTGGLMHVYLIVVNLLLINLLIAKFSLTVSVKDANGFVTWRRYRYQLLLEFEVINTLPPPVNVPSILLDWLLRCLAARPAAAAGRSNATADEDDGVELRATAAGADGPRYLQDAAASAFKLVQAVALRTPQRRRETLRRERGAGVFTEE</sequence>
<feature type="transmembrane region" description="Helical" evidence="1">
    <location>
        <begin position="518"/>
        <end position="535"/>
    </location>
</feature>
<dbReference type="GO" id="GO:0005261">
    <property type="term" value="F:monoatomic cation channel activity"/>
    <property type="evidence" value="ECO:0007669"/>
    <property type="project" value="TreeGrafter"/>
</dbReference>
<dbReference type="WBParaSite" id="maker-unitig_8361-snap-gene-0.2-mRNA-1">
    <property type="protein sequence ID" value="maker-unitig_8361-snap-gene-0.2-mRNA-1"/>
    <property type="gene ID" value="maker-unitig_8361-snap-gene-0.2"/>
</dbReference>
<dbReference type="PANTHER" id="PTHR13800">
    <property type="entry name" value="TRANSIENT RECEPTOR POTENTIAL CATION CHANNEL, SUBFAMILY M, MEMBER 6"/>
    <property type="match status" value="1"/>
</dbReference>
<dbReference type="InterPro" id="IPR050927">
    <property type="entry name" value="TRPM"/>
</dbReference>
<organism evidence="3 4">
    <name type="scientific">Macrostomum lignano</name>
    <dbReference type="NCBI Taxonomy" id="282301"/>
    <lineage>
        <taxon>Eukaryota</taxon>
        <taxon>Metazoa</taxon>
        <taxon>Spiralia</taxon>
        <taxon>Lophotrochozoa</taxon>
        <taxon>Platyhelminthes</taxon>
        <taxon>Rhabditophora</taxon>
        <taxon>Macrostomorpha</taxon>
        <taxon>Macrostomida</taxon>
        <taxon>Macrostomidae</taxon>
        <taxon>Macrostomum</taxon>
    </lineage>
</organism>
<keyword evidence="2" id="KW-0732">Signal</keyword>
<evidence type="ECO:0000256" key="1">
    <source>
        <dbReference type="SAM" id="Phobius"/>
    </source>
</evidence>
<evidence type="ECO:0000313" key="4">
    <source>
        <dbReference type="WBParaSite" id="maker-unitig_8361-snap-gene-0.2-mRNA-1"/>
    </source>
</evidence>
<protein>
    <submittedName>
        <fullName evidence="4">Ion_trans domain-containing protein</fullName>
    </submittedName>
</protein>
<dbReference type="Proteomes" id="UP000095280">
    <property type="component" value="Unplaced"/>
</dbReference>
<dbReference type="PANTHER" id="PTHR13800:SF1">
    <property type="entry name" value="TRANSIENT RECEPTOR POTENTIAL CATION CHANNEL TRPM"/>
    <property type="match status" value="1"/>
</dbReference>
<feature type="signal peptide" evidence="2">
    <location>
        <begin position="1"/>
        <end position="24"/>
    </location>
</feature>
<name>A0A1I8FT10_9PLAT</name>
<proteinExistence type="predicted"/>
<feature type="transmembrane region" description="Helical" evidence="1">
    <location>
        <begin position="452"/>
        <end position="471"/>
    </location>
</feature>
<keyword evidence="3" id="KW-1185">Reference proteome</keyword>
<evidence type="ECO:0000313" key="3">
    <source>
        <dbReference type="Proteomes" id="UP000095280"/>
    </source>
</evidence>
<feature type="transmembrane region" description="Helical" evidence="1">
    <location>
        <begin position="582"/>
        <end position="604"/>
    </location>
</feature>
<feature type="transmembrane region" description="Helical" evidence="1">
    <location>
        <begin position="541"/>
        <end position="562"/>
    </location>
</feature>
<dbReference type="GO" id="GO:0030001">
    <property type="term" value="P:metal ion transport"/>
    <property type="evidence" value="ECO:0007669"/>
    <property type="project" value="TreeGrafter"/>
</dbReference>
<feature type="transmembrane region" description="Helical" evidence="1">
    <location>
        <begin position="671"/>
        <end position="689"/>
    </location>
</feature>